<dbReference type="Pfam" id="PF08608">
    <property type="entry name" value="Wyosine_form"/>
    <property type="match status" value="1"/>
</dbReference>
<dbReference type="AlphaFoldDB" id="C8X949"/>
<organism evidence="3 4">
    <name type="scientific">Nakamurella multipartita (strain ATCC 700099 / DSM 44233 / CIP 104796 / JCM 9543 / NBRC 105858 / Y-104)</name>
    <name type="common">Microsphaera multipartita</name>
    <dbReference type="NCBI Taxonomy" id="479431"/>
    <lineage>
        <taxon>Bacteria</taxon>
        <taxon>Bacillati</taxon>
        <taxon>Actinomycetota</taxon>
        <taxon>Actinomycetes</taxon>
        <taxon>Nakamurellales</taxon>
        <taxon>Nakamurellaceae</taxon>
        <taxon>Nakamurella</taxon>
    </lineage>
</organism>
<dbReference type="Pfam" id="PF11716">
    <property type="entry name" value="MDMPI_N"/>
    <property type="match status" value="1"/>
</dbReference>
<dbReference type="InterPro" id="IPR034660">
    <property type="entry name" value="DinB/YfiT-like"/>
</dbReference>
<accession>C8X949</accession>
<evidence type="ECO:0000313" key="4">
    <source>
        <dbReference type="Proteomes" id="UP000002218"/>
    </source>
</evidence>
<reference evidence="4" key="1">
    <citation type="submission" date="2009-09" db="EMBL/GenBank/DDBJ databases">
        <title>The complete genome of Nakamurella multipartita DSM 44233.</title>
        <authorList>
            <consortium name="US DOE Joint Genome Institute (JGI-PGF)"/>
            <person name="Lucas S."/>
            <person name="Copeland A."/>
            <person name="Lapidus A."/>
            <person name="Glavina del Rio T."/>
            <person name="Dalin E."/>
            <person name="Tice H."/>
            <person name="Bruce D."/>
            <person name="Goodwin L."/>
            <person name="Pitluck S."/>
            <person name="Kyrpides N."/>
            <person name="Mavromatis K."/>
            <person name="Ivanova N."/>
            <person name="Ovchinnikova G."/>
            <person name="Sims D."/>
            <person name="Meincke L."/>
            <person name="Brettin T."/>
            <person name="Detter J.C."/>
            <person name="Han C."/>
            <person name="Larimer F."/>
            <person name="Land M."/>
            <person name="Hauser L."/>
            <person name="Markowitz V."/>
            <person name="Cheng J.-F."/>
            <person name="Hugenholtz P."/>
            <person name="Woyke T."/>
            <person name="Wu D."/>
            <person name="Klenk H.-P."/>
            <person name="Eisen J.A."/>
        </authorList>
    </citation>
    <scope>NUCLEOTIDE SEQUENCE [LARGE SCALE GENOMIC DNA]</scope>
    <source>
        <strain evidence="4">ATCC 700099 / DSM 44233 / CIP 104796 / JCM 9543 / NBRC 105858 / Y-104</strain>
    </source>
</reference>
<dbReference type="NCBIfam" id="TIGR03084">
    <property type="entry name" value="TIGR03084 family metal-binding protein"/>
    <property type="match status" value="1"/>
</dbReference>
<dbReference type="RefSeq" id="WP_015749956.1">
    <property type="nucleotide sequence ID" value="NC_013235.1"/>
</dbReference>
<dbReference type="GO" id="GO:0046872">
    <property type="term" value="F:metal ion binding"/>
    <property type="evidence" value="ECO:0007669"/>
    <property type="project" value="InterPro"/>
</dbReference>
<protein>
    <submittedName>
        <fullName evidence="3">Wyosine base formation domain protein</fullName>
    </submittedName>
</protein>
<proteinExistence type="predicted"/>
<dbReference type="InterPro" id="IPR017517">
    <property type="entry name" value="Maleyloyr_isom"/>
</dbReference>
<dbReference type="eggNOG" id="ENOG502Z7S3">
    <property type="taxonomic scope" value="Bacteria"/>
</dbReference>
<dbReference type="InParanoid" id="C8X949"/>
<dbReference type="SUPFAM" id="SSF109854">
    <property type="entry name" value="DinB/YfiT-like putative metalloenzymes"/>
    <property type="match status" value="1"/>
</dbReference>
<dbReference type="KEGG" id="nml:Namu_4873"/>
<gene>
    <name evidence="3" type="ordered locus">Namu_4873</name>
</gene>
<dbReference type="NCBIfam" id="TIGR03083">
    <property type="entry name" value="maleylpyruvate isomerase family mycothiol-dependent enzyme"/>
    <property type="match status" value="1"/>
</dbReference>
<dbReference type="InterPro" id="IPR024344">
    <property type="entry name" value="MDMPI_metal-binding"/>
</dbReference>
<name>C8X949_NAKMY</name>
<dbReference type="InterPro" id="IPR013917">
    <property type="entry name" value="tRNA_wybutosine-synth"/>
</dbReference>
<dbReference type="OrthoDB" id="113180at2"/>
<feature type="domain" description="Mycothiol-dependent maleylpyruvate isomerase metal-binding" evidence="2">
    <location>
        <begin position="11"/>
        <end position="146"/>
    </location>
</feature>
<feature type="domain" description="tRNA wybutosine-synthesis" evidence="1">
    <location>
        <begin position="182"/>
        <end position="233"/>
    </location>
</feature>
<dbReference type="Proteomes" id="UP000002218">
    <property type="component" value="Chromosome"/>
</dbReference>
<keyword evidence="4" id="KW-1185">Reference proteome</keyword>
<evidence type="ECO:0000259" key="1">
    <source>
        <dbReference type="Pfam" id="PF08608"/>
    </source>
</evidence>
<dbReference type="InterPro" id="IPR017518">
    <property type="entry name" value="CHP03084"/>
</dbReference>
<evidence type="ECO:0000259" key="2">
    <source>
        <dbReference type="Pfam" id="PF11716"/>
    </source>
</evidence>
<evidence type="ECO:0000313" key="3">
    <source>
        <dbReference type="EMBL" id="ACV81147.1"/>
    </source>
</evidence>
<dbReference type="STRING" id="479431.Namu_4873"/>
<reference evidence="3 4" key="2">
    <citation type="journal article" date="2010" name="Stand. Genomic Sci.">
        <title>Complete genome sequence of Nakamurella multipartita type strain (Y-104).</title>
        <authorList>
            <person name="Tice H."/>
            <person name="Mayilraj S."/>
            <person name="Sims D."/>
            <person name="Lapidus A."/>
            <person name="Nolan M."/>
            <person name="Lucas S."/>
            <person name="Glavina Del Rio T."/>
            <person name="Copeland A."/>
            <person name="Cheng J.F."/>
            <person name="Meincke L."/>
            <person name="Bruce D."/>
            <person name="Goodwin L."/>
            <person name="Pitluck S."/>
            <person name="Ivanova N."/>
            <person name="Mavromatis K."/>
            <person name="Ovchinnikova G."/>
            <person name="Pati A."/>
            <person name="Chen A."/>
            <person name="Palaniappan K."/>
            <person name="Land M."/>
            <person name="Hauser L."/>
            <person name="Chang Y.J."/>
            <person name="Jeffries C.D."/>
            <person name="Detter J.C."/>
            <person name="Brettin T."/>
            <person name="Rohde M."/>
            <person name="Goker M."/>
            <person name="Bristow J."/>
            <person name="Eisen J.A."/>
            <person name="Markowitz V."/>
            <person name="Hugenholtz P."/>
            <person name="Kyrpides N.C."/>
            <person name="Klenk H.P."/>
            <person name="Chen F."/>
        </authorList>
    </citation>
    <scope>NUCLEOTIDE SEQUENCE [LARGE SCALE GENOMIC DNA]</scope>
    <source>
        <strain evidence="4">ATCC 700099 / DSM 44233 / CIP 104796 / JCM 9543 / NBRC 105858 / Y-104</strain>
    </source>
</reference>
<dbReference type="Gene3D" id="1.20.120.450">
    <property type="entry name" value="dinb family like domain"/>
    <property type="match status" value="1"/>
</dbReference>
<dbReference type="EMBL" id="CP001737">
    <property type="protein sequence ID" value="ACV81147.1"/>
    <property type="molecule type" value="Genomic_DNA"/>
</dbReference>
<sequence>MIDKADVLADLAAEGAELDALVAALPASAWATPTPAPGWTIAHQIAHLQWTDDAALAAATDPEAFARISRSAATDLTGLIEAGAASGAALPPAQLLARWRDGRAALATALAAAGNVRLPWIGTRMSPTSMATARIMETWAHGQDVADALGVERVPTGRLRHVAHLGVITRDHAFGVHGATPPAEPFRVELAAPDGSLWVWGPDGRPPDVTGPAVDFCLLVTRRRHRADLALTATGAAADQWLNLAQAFAGPPGPGRAPSRD</sequence>
<dbReference type="HOGENOM" id="CLU_067335_0_0_11"/>